<keyword evidence="8" id="KW-1185">Reference proteome</keyword>
<dbReference type="CDD" id="cd00609">
    <property type="entry name" value="AAT_like"/>
    <property type="match status" value="1"/>
</dbReference>
<dbReference type="Pfam" id="PF00155">
    <property type="entry name" value="Aminotran_1_2"/>
    <property type="match status" value="1"/>
</dbReference>
<dbReference type="InterPro" id="IPR036388">
    <property type="entry name" value="WH-like_DNA-bd_sf"/>
</dbReference>
<dbReference type="PANTHER" id="PTHR46577:SF1">
    <property type="entry name" value="HTH-TYPE TRANSCRIPTIONAL REGULATORY PROTEIN GABR"/>
    <property type="match status" value="1"/>
</dbReference>
<evidence type="ECO:0000313" key="7">
    <source>
        <dbReference type="EMBL" id="WPU93156.1"/>
    </source>
</evidence>
<dbReference type="InterPro" id="IPR036390">
    <property type="entry name" value="WH_DNA-bd_sf"/>
</dbReference>
<evidence type="ECO:0000313" key="8">
    <source>
        <dbReference type="Proteomes" id="UP001324380"/>
    </source>
</evidence>
<dbReference type="Gene3D" id="1.10.10.10">
    <property type="entry name" value="Winged helix-like DNA-binding domain superfamily/Winged helix DNA-binding domain"/>
    <property type="match status" value="1"/>
</dbReference>
<keyword evidence="7" id="KW-0808">Transferase</keyword>
<dbReference type="InterPro" id="IPR004839">
    <property type="entry name" value="Aminotransferase_I/II_large"/>
</dbReference>
<keyword evidence="2" id="KW-0663">Pyridoxal phosphate</keyword>
<dbReference type="PANTHER" id="PTHR46577">
    <property type="entry name" value="HTH-TYPE TRANSCRIPTIONAL REGULATORY PROTEIN GABR"/>
    <property type="match status" value="1"/>
</dbReference>
<keyword evidence="5" id="KW-0804">Transcription</keyword>
<proteinExistence type="inferred from homology"/>
<evidence type="ECO:0000256" key="4">
    <source>
        <dbReference type="ARBA" id="ARBA00023125"/>
    </source>
</evidence>
<dbReference type="InterPro" id="IPR015424">
    <property type="entry name" value="PyrdxlP-dep_Trfase"/>
</dbReference>
<name>A0ABZ0TKD5_9SPHI</name>
<feature type="domain" description="HTH gntR-type" evidence="6">
    <location>
        <begin position="16"/>
        <end position="84"/>
    </location>
</feature>
<accession>A0ABZ0TKD5</accession>
<keyword evidence="7" id="KW-0032">Aminotransferase</keyword>
<evidence type="ECO:0000256" key="2">
    <source>
        <dbReference type="ARBA" id="ARBA00022898"/>
    </source>
</evidence>
<dbReference type="PROSITE" id="PS50949">
    <property type="entry name" value="HTH_GNTR"/>
    <property type="match status" value="1"/>
</dbReference>
<dbReference type="EMBL" id="CP139558">
    <property type="protein sequence ID" value="WPU93156.1"/>
    <property type="molecule type" value="Genomic_DNA"/>
</dbReference>
<dbReference type="RefSeq" id="WP_321562308.1">
    <property type="nucleotide sequence ID" value="NZ_CP139558.1"/>
</dbReference>
<dbReference type="InterPro" id="IPR000524">
    <property type="entry name" value="Tscrpt_reg_HTH_GntR"/>
</dbReference>
<dbReference type="SUPFAM" id="SSF46785">
    <property type="entry name" value="Winged helix' DNA-binding domain"/>
    <property type="match status" value="1"/>
</dbReference>
<evidence type="ECO:0000256" key="1">
    <source>
        <dbReference type="ARBA" id="ARBA00005384"/>
    </source>
</evidence>
<dbReference type="Proteomes" id="UP001324380">
    <property type="component" value="Chromosome"/>
</dbReference>
<dbReference type="Pfam" id="PF00392">
    <property type="entry name" value="GntR"/>
    <property type="match status" value="1"/>
</dbReference>
<protein>
    <submittedName>
        <fullName evidence="7">PLP-dependent aminotransferase family protein</fullName>
    </submittedName>
</protein>
<dbReference type="SMART" id="SM00345">
    <property type="entry name" value="HTH_GNTR"/>
    <property type="match status" value="1"/>
</dbReference>
<gene>
    <name evidence="7" type="ORF">SNE25_27950</name>
</gene>
<dbReference type="InterPro" id="IPR051446">
    <property type="entry name" value="HTH_trans_reg/aminotransferase"/>
</dbReference>
<evidence type="ECO:0000256" key="5">
    <source>
        <dbReference type="ARBA" id="ARBA00023163"/>
    </source>
</evidence>
<dbReference type="InterPro" id="IPR015421">
    <property type="entry name" value="PyrdxlP-dep_Trfase_major"/>
</dbReference>
<dbReference type="GO" id="GO:0008483">
    <property type="term" value="F:transaminase activity"/>
    <property type="evidence" value="ECO:0007669"/>
    <property type="project" value="UniProtKB-KW"/>
</dbReference>
<comment type="similarity">
    <text evidence="1">In the C-terminal section; belongs to the class-I pyridoxal-phosphate-dependent aminotransferase family.</text>
</comment>
<dbReference type="Gene3D" id="3.40.640.10">
    <property type="entry name" value="Type I PLP-dependent aspartate aminotransferase-like (Major domain)"/>
    <property type="match status" value="1"/>
</dbReference>
<evidence type="ECO:0000256" key="3">
    <source>
        <dbReference type="ARBA" id="ARBA00023015"/>
    </source>
</evidence>
<sequence>MLPFKTLLNIDKNSPEAVFKQIASQLVLLIQKGILLPDMQLPSTRLLAADLGLHRKTIMAAYNTLIAEDWLISKERKEYRVSTLLPIIKPRTYASKSKSSYKAESAIIYDKLEHLPSFPKIAAGFKVIVDDGFPDVNIFPVERVSQEYRRLLTHQTLKKSTATWNIDGSPVIKEALSSFLNDTRGLNIEQGNLMITRGAQMAIYLAASLIIKAGDKVLVTSPNFFLADAVFMQLGAQLITVPVDDEGADVDAIADALEKNNIKLLYIIPHHHHPTTVTLSSTRRAKLLELIRIHQLAVIEDDYDYDFQYQYSPYLPLASGAHDGNVIYIGSLTKVLGSNFRLGYMISTPNFLHSAVKLKMLIDIRGDALMEGTIASLMENGEFSRFIMKANKLYEYRCDSASNLINSELNHLVEFKKPQGGMALWLKFKENYQVANIVNKASSLGLQLIGMPYFKSSDLTHDAIRFGFASLNEKELEFAVDVLKKITFAK</sequence>
<organism evidence="7 8">
    <name type="scientific">Mucilaginibacter sabulilitoris</name>
    <dbReference type="NCBI Taxonomy" id="1173583"/>
    <lineage>
        <taxon>Bacteria</taxon>
        <taxon>Pseudomonadati</taxon>
        <taxon>Bacteroidota</taxon>
        <taxon>Sphingobacteriia</taxon>
        <taxon>Sphingobacteriales</taxon>
        <taxon>Sphingobacteriaceae</taxon>
        <taxon>Mucilaginibacter</taxon>
    </lineage>
</organism>
<reference evidence="7 8" key="1">
    <citation type="submission" date="2023-11" db="EMBL/GenBank/DDBJ databases">
        <title>Analysis of the Genomes of Mucilaginibacter gossypii cycad 4 and M. sabulilitoris SNA2: microbes with the potential for plant growth promotion.</title>
        <authorList>
            <person name="Hirsch A.M."/>
            <person name="Humm E."/>
            <person name="Rubbi M."/>
            <person name="Del Vecchio G."/>
            <person name="Ha S.M."/>
            <person name="Pellegrini M."/>
            <person name="Gunsalus R.P."/>
        </authorList>
    </citation>
    <scope>NUCLEOTIDE SEQUENCE [LARGE SCALE GENOMIC DNA]</scope>
    <source>
        <strain evidence="7 8">SNA2</strain>
    </source>
</reference>
<evidence type="ECO:0000259" key="6">
    <source>
        <dbReference type="PROSITE" id="PS50949"/>
    </source>
</evidence>
<dbReference type="SUPFAM" id="SSF53383">
    <property type="entry name" value="PLP-dependent transferases"/>
    <property type="match status" value="1"/>
</dbReference>
<keyword evidence="4" id="KW-0238">DNA-binding</keyword>
<keyword evidence="3" id="KW-0805">Transcription regulation</keyword>